<gene>
    <name evidence="2" type="ORF">KK1_008481</name>
</gene>
<dbReference type="PROSITE" id="PS50878">
    <property type="entry name" value="RT_POL"/>
    <property type="match status" value="1"/>
</dbReference>
<dbReference type="PANTHER" id="PTHR33116:SF70">
    <property type="entry name" value="NON-LTR RETROELEMENT REVERSE TRANSCRIPTASE-LIKE PROTEIN"/>
    <property type="match status" value="1"/>
</dbReference>
<dbReference type="STRING" id="3821.A0A151TQF6"/>
<sequence length="388" mass="43530">YLFILCMEKLALSIQQLVDSNVWQPIHVSRGGPGITHLLFADDVLLFAKAKVSQVKVIKSALNVFCEASGLKINLSKSKMMCSTGVSRSVKEHLSQISQMRITTNLGRYLGFSLPNGRPQRRDFLHILEKTNQRLAAWKLKLLNRVGKLCLIKSVVSSLPVYSMQVNWLPRGLCSDLEKSMRRFLWANKDKDRFQALVGWDQVTTDKGVGGLGIKDLRLMNSALLGKLIWSMLHDHDKPWVQILSSKYLKGDSVLNAKAPSSSSPAWRSILLALQELRDGFLPKLNNGHSSLWYKDWTGLGCLCNLVDYVHISDTQLKVQDFYTADGWNFNCLRTQLPSHLLDQLSPFPGPSNISAQDSFVWAASTSGVYSTRSAYAWLKGTTNDTIQ</sequence>
<dbReference type="InterPro" id="IPR000477">
    <property type="entry name" value="RT_dom"/>
</dbReference>
<evidence type="ECO:0000313" key="3">
    <source>
        <dbReference type="Proteomes" id="UP000075243"/>
    </source>
</evidence>
<accession>A0A151TQF6</accession>
<dbReference type="Proteomes" id="UP000075243">
    <property type="component" value="Chromosome 3"/>
</dbReference>
<feature type="non-terminal residue" evidence="2">
    <location>
        <position position="1"/>
    </location>
</feature>
<dbReference type="Pfam" id="PF00078">
    <property type="entry name" value="RVT_1"/>
    <property type="match status" value="1"/>
</dbReference>
<name>A0A151TQF6_CAJCA</name>
<dbReference type="Gramene" id="C.cajan_08235.t">
    <property type="protein sequence ID" value="C.cajan_08235.t.cds1"/>
    <property type="gene ID" value="C.cajan_08235"/>
</dbReference>
<protein>
    <submittedName>
        <fullName evidence="2">Ribonuclease H protein At1g65750 family</fullName>
    </submittedName>
</protein>
<dbReference type="PANTHER" id="PTHR33116">
    <property type="entry name" value="REVERSE TRANSCRIPTASE ZINC-BINDING DOMAIN-CONTAINING PROTEIN-RELATED-RELATED"/>
    <property type="match status" value="1"/>
</dbReference>
<evidence type="ECO:0000313" key="2">
    <source>
        <dbReference type="EMBL" id="KYP69292.1"/>
    </source>
</evidence>
<keyword evidence="3" id="KW-1185">Reference proteome</keyword>
<dbReference type="AlphaFoldDB" id="A0A151TQF6"/>
<dbReference type="EMBL" id="CM003605">
    <property type="protein sequence ID" value="KYP69292.1"/>
    <property type="molecule type" value="Genomic_DNA"/>
</dbReference>
<evidence type="ECO:0000259" key="1">
    <source>
        <dbReference type="PROSITE" id="PS50878"/>
    </source>
</evidence>
<reference evidence="2 3" key="1">
    <citation type="journal article" date="2012" name="Nat. Biotechnol.">
        <title>Draft genome sequence of pigeonpea (Cajanus cajan), an orphan legume crop of resource-poor farmers.</title>
        <authorList>
            <person name="Varshney R.K."/>
            <person name="Chen W."/>
            <person name="Li Y."/>
            <person name="Bharti A.K."/>
            <person name="Saxena R.K."/>
            <person name="Schlueter J.A."/>
            <person name="Donoghue M.T."/>
            <person name="Azam S."/>
            <person name="Fan G."/>
            <person name="Whaley A.M."/>
            <person name="Farmer A.D."/>
            <person name="Sheridan J."/>
            <person name="Iwata A."/>
            <person name="Tuteja R."/>
            <person name="Penmetsa R.V."/>
            <person name="Wu W."/>
            <person name="Upadhyaya H.D."/>
            <person name="Yang S.P."/>
            <person name="Shah T."/>
            <person name="Saxena K.B."/>
            <person name="Michael T."/>
            <person name="McCombie W.R."/>
            <person name="Yang B."/>
            <person name="Zhang G."/>
            <person name="Yang H."/>
            <person name="Wang J."/>
            <person name="Spillane C."/>
            <person name="Cook D.R."/>
            <person name="May G.D."/>
            <person name="Xu X."/>
            <person name="Jackson S.A."/>
        </authorList>
    </citation>
    <scope>NUCLEOTIDE SEQUENCE [LARGE SCALE GENOMIC DNA]</scope>
    <source>
        <strain evidence="3">cv. Asha</strain>
    </source>
</reference>
<organism evidence="2 3">
    <name type="scientific">Cajanus cajan</name>
    <name type="common">Pigeon pea</name>
    <name type="synonym">Cajanus indicus</name>
    <dbReference type="NCBI Taxonomy" id="3821"/>
    <lineage>
        <taxon>Eukaryota</taxon>
        <taxon>Viridiplantae</taxon>
        <taxon>Streptophyta</taxon>
        <taxon>Embryophyta</taxon>
        <taxon>Tracheophyta</taxon>
        <taxon>Spermatophyta</taxon>
        <taxon>Magnoliopsida</taxon>
        <taxon>eudicotyledons</taxon>
        <taxon>Gunneridae</taxon>
        <taxon>Pentapetalae</taxon>
        <taxon>rosids</taxon>
        <taxon>fabids</taxon>
        <taxon>Fabales</taxon>
        <taxon>Fabaceae</taxon>
        <taxon>Papilionoideae</taxon>
        <taxon>50 kb inversion clade</taxon>
        <taxon>NPAAA clade</taxon>
        <taxon>indigoferoid/millettioid clade</taxon>
        <taxon>Phaseoleae</taxon>
        <taxon>Cajanus</taxon>
    </lineage>
</organism>
<feature type="domain" description="Reverse transcriptase" evidence="1">
    <location>
        <begin position="1"/>
        <end position="114"/>
    </location>
</feature>
<proteinExistence type="predicted"/>